<dbReference type="PANTHER" id="PTHR45749">
    <property type="match status" value="1"/>
</dbReference>
<keyword evidence="2" id="KW-1185">Reference proteome</keyword>
<name>A0A9J6FF20_HAELO</name>
<dbReference type="Proteomes" id="UP000821853">
    <property type="component" value="Chromosome 1"/>
</dbReference>
<dbReference type="EMBL" id="JABSTR010000001">
    <property type="protein sequence ID" value="KAH9361571.1"/>
    <property type="molecule type" value="Genomic_DNA"/>
</dbReference>
<reference evidence="1 2" key="1">
    <citation type="journal article" date="2020" name="Cell">
        <title>Large-Scale Comparative Analyses of Tick Genomes Elucidate Their Genetic Diversity and Vector Capacities.</title>
        <authorList>
            <consortium name="Tick Genome and Microbiome Consortium (TIGMIC)"/>
            <person name="Jia N."/>
            <person name="Wang J."/>
            <person name="Shi W."/>
            <person name="Du L."/>
            <person name="Sun Y."/>
            <person name="Zhan W."/>
            <person name="Jiang J.F."/>
            <person name="Wang Q."/>
            <person name="Zhang B."/>
            <person name="Ji P."/>
            <person name="Bell-Sakyi L."/>
            <person name="Cui X.M."/>
            <person name="Yuan T.T."/>
            <person name="Jiang B.G."/>
            <person name="Yang W.F."/>
            <person name="Lam T.T."/>
            <person name="Chang Q.C."/>
            <person name="Ding S.J."/>
            <person name="Wang X.J."/>
            <person name="Zhu J.G."/>
            <person name="Ruan X.D."/>
            <person name="Zhao L."/>
            <person name="Wei J.T."/>
            <person name="Ye R.Z."/>
            <person name="Que T.C."/>
            <person name="Du C.H."/>
            <person name="Zhou Y.H."/>
            <person name="Cheng J.X."/>
            <person name="Dai P.F."/>
            <person name="Guo W.B."/>
            <person name="Han X.H."/>
            <person name="Huang E.J."/>
            <person name="Li L.F."/>
            <person name="Wei W."/>
            <person name="Gao Y.C."/>
            <person name="Liu J.Z."/>
            <person name="Shao H.Z."/>
            <person name="Wang X."/>
            <person name="Wang C.C."/>
            <person name="Yang T.C."/>
            <person name="Huo Q.B."/>
            <person name="Li W."/>
            <person name="Chen H.Y."/>
            <person name="Chen S.E."/>
            <person name="Zhou L.G."/>
            <person name="Ni X.B."/>
            <person name="Tian J.H."/>
            <person name="Sheng Y."/>
            <person name="Liu T."/>
            <person name="Pan Y.S."/>
            <person name="Xia L.Y."/>
            <person name="Li J."/>
            <person name="Zhao F."/>
            <person name="Cao W.C."/>
        </authorList>
    </citation>
    <scope>NUCLEOTIDE SEQUENCE [LARGE SCALE GENOMIC DNA]</scope>
    <source>
        <strain evidence="1">HaeL-2018</strain>
    </source>
</reference>
<dbReference type="OrthoDB" id="6516454at2759"/>
<evidence type="ECO:0000313" key="1">
    <source>
        <dbReference type="EMBL" id="KAH9361571.1"/>
    </source>
</evidence>
<comment type="caution">
    <text evidence="1">The sequence shown here is derived from an EMBL/GenBank/DDBJ whole genome shotgun (WGS) entry which is preliminary data.</text>
</comment>
<accession>A0A9J6FF20</accession>
<dbReference type="PANTHER" id="PTHR45749:SF21">
    <property type="entry name" value="DUF4371 DOMAIN-CONTAINING PROTEIN"/>
    <property type="match status" value="1"/>
</dbReference>
<gene>
    <name evidence="1" type="ORF">HPB48_001448</name>
</gene>
<dbReference type="AlphaFoldDB" id="A0A9J6FF20"/>
<dbReference type="VEuPathDB" id="VectorBase:HLOH_044119"/>
<proteinExistence type="predicted"/>
<sequence length="103" mass="11366">MYNPPDSRADTLYEAVRGMTLCLDLDFHNIWGHCSDGAANMLGRFTGVVKRITDSEPRSMFVHCSNHSLDLALQAVARNCDVVGDALNIVNDVSNAILESKKR</sequence>
<protein>
    <recommendedName>
        <fullName evidence="3">DUF4371 domain-containing protein</fullName>
    </recommendedName>
</protein>
<evidence type="ECO:0008006" key="3">
    <source>
        <dbReference type="Google" id="ProtNLM"/>
    </source>
</evidence>
<organism evidence="1 2">
    <name type="scientific">Haemaphysalis longicornis</name>
    <name type="common">Bush tick</name>
    <dbReference type="NCBI Taxonomy" id="44386"/>
    <lineage>
        <taxon>Eukaryota</taxon>
        <taxon>Metazoa</taxon>
        <taxon>Ecdysozoa</taxon>
        <taxon>Arthropoda</taxon>
        <taxon>Chelicerata</taxon>
        <taxon>Arachnida</taxon>
        <taxon>Acari</taxon>
        <taxon>Parasitiformes</taxon>
        <taxon>Ixodida</taxon>
        <taxon>Ixodoidea</taxon>
        <taxon>Ixodidae</taxon>
        <taxon>Haemaphysalinae</taxon>
        <taxon>Haemaphysalis</taxon>
    </lineage>
</organism>
<evidence type="ECO:0000313" key="2">
    <source>
        <dbReference type="Proteomes" id="UP000821853"/>
    </source>
</evidence>